<dbReference type="RefSeq" id="WP_162656506.1">
    <property type="nucleotide sequence ID" value="NZ_LR593887.1"/>
</dbReference>
<name>A0A6C2YIQ0_9BACT</name>
<organism evidence="1">
    <name type="scientific">Tuwongella immobilis</name>
    <dbReference type="NCBI Taxonomy" id="692036"/>
    <lineage>
        <taxon>Bacteria</taxon>
        <taxon>Pseudomonadati</taxon>
        <taxon>Planctomycetota</taxon>
        <taxon>Planctomycetia</taxon>
        <taxon>Gemmatales</taxon>
        <taxon>Gemmataceae</taxon>
        <taxon>Tuwongella</taxon>
    </lineage>
</organism>
<accession>A0A6C2YIQ0</accession>
<reference evidence="1" key="1">
    <citation type="submission" date="2019-04" db="EMBL/GenBank/DDBJ databases">
        <authorList>
            <consortium name="Science for Life Laboratories"/>
        </authorList>
    </citation>
    <scope>NUCLEOTIDE SEQUENCE</scope>
    <source>
        <strain evidence="1">MBLW1</strain>
    </source>
</reference>
<dbReference type="InParanoid" id="A0A6C2YIQ0"/>
<proteinExistence type="predicted"/>
<evidence type="ECO:0000313" key="1">
    <source>
        <dbReference type="EMBL" id="VIP01286.1"/>
    </source>
</evidence>
<evidence type="ECO:0008006" key="3">
    <source>
        <dbReference type="Google" id="ProtNLM"/>
    </source>
</evidence>
<dbReference type="EMBL" id="LR593887">
    <property type="protein sequence ID" value="VTR97998.1"/>
    <property type="molecule type" value="Genomic_DNA"/>
</dbReference>
<gene>
    <name evidence="1" type="ORF">GMBLW1_26740</name>
</gene>
<protein>
    <recommendedName>
        <fullName evidence="3">Carboxypeptidase regulatory-like domain-containing protein</fullName>
    </recommendedName>
</protein>
<sequence length="158" mass="16718">MIGIYSGHGRIGLFAVMTMVLLTASGCGDSGPKVVPVSGTVTIDGKPLAYGHIQVLPSGWRPASSPIDSNGRFSLTTTDPKDGCILGTHPVVVLASESINPTTTKWHAPKKYTDTKTSNLTVNITGPTEDLKIELTWGGGKPFTEKFDKEGGSEFLDK</sequence>
<evidence type="ECO:0000313" key="2">
    <source>
        <dbReference type="Proteomes" id="UP000464378"/>
    </source>
</evidence>
<dbReference type="AlphaFoldDB" id="A0A6C2YIQ0"/>
<dbReference type="EMBL" id="LR586016">
    <property type="protein sequence ID" value="VIP01286.1"/>
    <property type="molecule type" value="Genomic_DNA"/>
</dbReference>
<dbReference type="Proteomes" id="UP000464378">
    <property type="component" value="Chromosome"/>
</dbReference>
<keyword evidence="2" id="KW-1185">Reference proteome</keyword>
<dbReference type="KEGG" id="tim:GMBLW1_26740"/>